<evidence type="ECO:0000256" key="5">
    <source>
        <dbReference type="ARBA" id="ARBA00022989"/>
    </source>
</evidence>
<dbReference type="OrthoDB" id="1666796at2759"/>
<evidence type="ECO:0000256" key="2">
    <source>
        <dbReference type="ARBA" id="ARBA00005227"/>
    </source>
</evidence>
<feature type="chain" id="PRO_5020967662" description="Transmembrane 9 superfamily member" evidence="7">
    <location>
        <begin position="34"/>
        <end position="592"/>
    </location>
</feature>
<dbReference type="Pfam" id="PF02990">
    <property type="entry name" value="EMP70"/>
    <property type="match status" value="1"/>
</dbReference>
<evidence type="ECO:0000256" key="4">
    <source>
        <dbReference type="ARBA" id="ARBA00022729"/>
    </source>
</evidence>
<keyword evidence="4 7" id="KW-0732">Signal</keyword>
<organism evidence="8 9">
    <name type="scientific">Thamnocephalis sphaerospora</name>
    <dbReference type="NCBI Taxonomy" id="78915"/>
    <lineage>
        <taxon>Eukaryota</taxon>
        <taxon>Fungi</taxon>
        <taxon>Fungi incertae sedis</taxon>
        <taxon>Zoopagomycota</taxon>
        <taxon>Zoopagomycotina</taxon>
        <taxon>Zoopagomycetes</taxon>
        <taxon>Zoopagales</taxon>
        <taxon>Sigmoideomycetaceae</taxon>
        <taxon>Thamnocephalis</taxon>
    </lineage>
</organism>
<dbReference type="AlphaFoldDB" id="A0A4P9XM78"/>
<protein>
    <recommendedName>
        <fullName evidence="7">Transmembrane 9 superfamily member</fullName>
    </recommendedName>
</protein>
<sequence length="592" mass="67353">MTLISPLLRLRLLRVWAVWFAMLLASCGWPALADEHNHRYQQGEEVVVWRNTIGPYANRQETYAFEKLAYCRGSRPVQHRHETLGEALQGMELVSSDMDMAFLRETHNATLCDTYELDERQTAKFRFAATHQYWYELFIDGLPVWGFVGNTTGSERAPVLYTHQDFVMLYNEDRIIEAHLNVGAPVPIPAGDHARMHVRFTYSVTWQPTLKEFQARFDRYAEAGFFTHKIHWLSILISFCIALLMAVLAAAMVARALKRDLVRYGNEDGLGDLDRDLGEEYGWKQVHGDVFRPPRHLTFFAASFGTGYHMGFTLLLIALMNMFEHTFEERGSMLTAAILLYAVTAFSAGYVSARYYRRRWMRCVVATACLWPAAVAALEFPINALAVIYSSTRAIPFLTLISLIAIWLLVACPMTMFGAIFARSNPGVWEPPCRVNPVARAIPEKPWYLEPAAATFFSGLLPFCAVFAEMYYVFISFWAYSTYYTYGFALLSFLLLLCMACSVSITHGYFLLNAEDHRCVSCLEARRHSLSTSIQFTSFSPKPGKMSGLFQTSLYFVNTAIGCTVLFLVLGAAGYSATSWFVYRIYYNVKND</sequence>
<feature type="transmembrane region" description="Helical" evidence="7">
    <location>
        <begin position="395"/>
        <end position="422"/>
    </location>
</feature>
<evidence type="ECO:0000313" key="9">
    <source>
        <dbReference type="Proteomes" id="UP000271241"/>
    </source>
</evidence>
<comment type="subcellular location">
    <subcellularLocation>
        <location evidence="1">Membrane</location>
        <topology evidence="1">Multi-pass membrane protein</topology>
    </subcellularLocation>
</comment>
<keyword evidence="3 7" id="KW-0812">Transmembrane</keyword>
<evidence type="ECO:0000256" key="3">
    <source>
        <dbReference type="ARBA" id="ARBA00022692"/>
    </source>
</evidence>
<keyword evidence="5 7" id="KW-1133">Transmembrane helix</keyword>
<keyword evidence="9" id="KW-1185">Reference proteome</keyword>
<dbReference type="GO" id="GO:0072657">
    <property type="term" value="P:protein localization to membrane"/>
    <property type="evidence" value="ECO:0007669"/>
    <property type="project" value="TreeGrafter"/>
</dbReference>
<evidence type="ECO:0000256" key="7">
    <source>
        <dbReference type="RuleBase" id="RU363079"/>
    </source>
</evidence>
<dbReference type="InterPro" id="IPR004240">
    <property type="entry name" value="EMP70"/>
</dbReference>
<feature type="signal peptide" evidence="7">
    <location>
        <begin position="1"/>
        <end position="33"/>
    </location>
</feature>
<dbReference type="EMBL" id="KZ992789">
    <property type="protein sequence ID" value="RKP06952.1"/>
    <property type="molecule type" value="Genomic_DNA"/>
</dbReference>
<feature type="transmembrane region" description="Helical" evidence="7">
    <location>
        <begin position="363"/>
        <end position="389"/>
    </location>
</feature>
<keyword evidence="6 7" id="KW-0472">Membrane</keyword>
<feature type="transmembrane region" description="Helical" evidence="7">
    <location>
        <begin position="332"/>
        <end position="351"/>
    </location>
</feature>
<dbReference type="PANTHER" id="PTHR10766">
    <property type="entry name" value="TRANSMEMBRANE 9 SUPERFAMILY PROTEIN"/>
    <property type="match status" value="1"/>
</dbReference>
<dbReference type="SUPFAM" id="SSF103473">
    <property type="entry name" value="MFS general substrate transporter"/>
    <property type="match status" value="1"/>
</dbReference>
<dbReference type="GO" id="GO:0016020">
    <property type="term" value="C:membrane"/>
    <property type="evidence" value="ECO:0007669"/>
    <property type="project" value="UniProtKB-SubCell"/>
</dbReference>
<feature type="transmembrane region" description="Helical" evidence="7">
    <location>
        <begin position="232"/>
        <end position="254"/>
    </location>
</feature>
<dbReference type="Proteomes" id="UP000271241">
    <property type="component" value="Unassembled WGS sequence"/>
</dbReference>
<feature type="transmembrane region" description="Helical" evidence="7">
    <location>
        <begin position="555"/>
        <end position="583"/>
    </location>
</feature>
<feature type="transmembrane region" description="Helical" evidence="7">
    <location>
        <begin position="486"/>
        <end position="512"/>
    </location>
</feature>
<proteinExistence type="inferred from homology"/>
<accession>A0A4P9XM78</accession>
<dbReference type="InterPro" id="IPR036259">
    <property type="entry name" value="MFS_trans_sf"/>
</dbReference>
<gene>
    <name evidence="8" type="ORF">THASP1DRAFT_31242</name>
</gene>
<dbReference type="STRING" id="78915.A0A4P9XM78"/>
<name>A0A4P9XM78_9FUNG</name>
<dbReference type="PANTHER" id="PTHR10766:SF41">
    <property type="entry name" value="TRANSMEMBRANE 9 SUPERFAMILY MEMBER 3"/>
    <property type="match status" value="1"/>
</dbReference>
<comment type="similarity">
    <text evidence="2 7">Belongs to the nonaspanin (TM9SF) (TC 9.A.2) family.</text>
</comment>
<feature type="transmembrane region" description="Helical" evidence="7">
    <location>
        <begin position="297"/>
        <end position="320"/>
    </location>
</feature>
<evidence type="ECO:0000256" key="1">
    <source>
        <dbReference type="ARBA" id="ARBA00004141"/>
    </source>
</evidence>
<evidence type="ECO:0000256" key="6">
    <source>
        <dbReference type="ARBA" id="ARBA00023136"/>
    </source>
</evidence>
<evidence type="ECO:0000313" key="8">
    <source>
        <dbReference type="EMBL" id="RKP06952.1"/>
    </source>
</evidence>
<reference evidence="9" key="1">
    <citation type="journal article" date="2018" name="Nat. Microbiol.">
        <title>Leveraging single-cell genomics to expand the fungal tree of life.</title>
        <authorList>
            <person name="Ahrendt S.R."/>
            <person name="Quandt C.A."/>
            <person name="Ciobanu D."/>
            <person name="Clum A."/>
            <person name="Salamov A."/>
            <person name="Andreopoulos B."/>
            <person name="Cheng J.F."/>
            <person name="Woyke T."/>
            <person name="Pelin A."/>
            <person name="Henrissat B."/>
            <person name="Reynolds N.K."/>
            <person name="Benny G.L."/>
            <person name="Smith M.E."/>
            <person name="James T.Y."/>
            <person name="Grigoriev I.V."/>
        </authorList>
    </citation>
    <scope>NUCLEOTIDE SEQUENCE [LARGE SCALE GENOMIC DNA]</scope>
    <source>
        <strain evidence="9">RSA 1356</strain>
    </source>
</reference>
<feature type="transmembrane region" description="Helical" evidence="7">
    <location>
        <begin position="454"/>
        <end position="480"/>
    </location>
</feature>